<sequence>DQVFTSNPYLALNTADGPGMTYLDGLVGHHGAYGCRIYCPLKGRHKPGGPHYYAALLKPLNYDVAGCNHPDVNVRHLPPPSTDEYLKNLTYVLQSPN</sequence>
<comment type="caution">
    <text evidence="1">The sequence shown here is derived from an EMBL/GenBank/DDBJ whole genome shotgun (WGS) entry which is preliminary data.</text>
</comment>
<feature type="non-terminal residue" evidence="1">
    <location>
        <position position="97"/>
    </location>
</feature>
<keyword evidence="2" id="KW-1185">Reference proteome</keyword>
<dbReference type="EMBL" id="MU267051">
    <property type="protein sequence ID" value="KAH7917470.1"/>
    <property type="molecule type" value="Genomic_DNA"/>
</dbReference>
<reference evidence="1" key="1">
    <citation type="journal article" date="2021" name="New Phytol.">
        <title>Evolutionary innovations through gain and loss of genes in the ectomycorrhizal Boletales.</title>
        <authorList>
            <person name="Wu G."/>
            <person name="Miyauchi S."/>
            <person name="Morin E."/>
            <person name="Kuo A."/>
            <person name="Drula E."/>
            <person name="Varga T."/>
            <person name="Kohler A."/>
            <person name="Feng B."/>
            <person name="Cao Y."/>
            <person name="Lipzen A."/>
            <person name="Daum C."/>
            <person name="Hundley H."/>
            <person name="Pangilinan J."/>
            <person name="Johnson J."/>
            <person name="Barry K."/>
            <person name="LaButti K."/>
            <person name="Ng V."/>
            <person name="Ahrendt S."/>
            <person name="Min B."/>
            <person name="Choi I.G."/>
            <person name="Park H."/>
            <person name="Plett J.M."/>
            <person name="Magnuson J."/>
            <person name="Spatafora J.W."/>
            <person name="Nagy L.G."/>
            <person name="Henrissat B."/>
            <person name="Grigoriev I.V."/>
            <person name="Yang Z.L."/>
            <person name="Xu J."/>
            <person name="Martin F.M."/>
        </authorList>
    </citation>
    <scope>NUCLEOTIDE SEQUENCE</scope>
    <source>
        <strain evidence="1">KUC20120723A-06</strain>
    </source>
</reference>
<protein>
    <submittedName>
        <fullName evidence="1">Uncharacterized protein</fullName>
    </submittedName>
</protein>
<organism evidence="1 2">
    <name type="scientific">Leucogyrophana mollusca</name>
    <dbReference type="NCBI Taxonomy" id="85980"/>
    <lineage>
        <taxon>Eukaryota</taxon>
        <taxon>Fungi</taxon>
        <taxon>Dikarya</taxon>
        <taxon>Basidiomycota</taxon>
        <taxon>Agaricomycotina</taxon>
        <taxon>Agaricomycetes</taxon>
        <taxon>Agaricomycetidae</taxon>
        <taxon>Boletales</taxon>
        <taxon>Boletales incertae sedis</taxon>
        <taxon>Leucogyrophana</taxon>
    </lineage>
</organism>
<name>A0ACB8AVS0_9AGAM</name>
<accession>A0ACB8AVS0</accession>
<proteinExistence type="predicted"/>
<dbReference type="Proteomes" id="UP000790709">
    <property type="component" value="Unassembled WGS sequence"/>
</dbReference>
<gene>
    <name evidence="1" type="ORF">BV22DRAFT_994005</name>
</gene>
<evidence type="ECO:0000313" key="2">
    <source>
        <dbReference type="Proteomes" id="UP000790709"/>
    </source>
</evidence>
<feature type="non-terminal residue" evidence="1">
    <location>
        <position position="1"/>
    </location>
</feature>
<evidence type="ECO:0000313" key="1">
    <source>
        <dbReference type="EMBL" id="KAH7917470.1"/>
    </source>
</evidence>